<keyword evidence="3" id="KW-1185">Reference proteome</keyword>
<proteinExistence type="predicted"/>
<name>A0A0D6PIG4_9PROT</name>
<gene>
    <name evidence="2" type="ORF">Aam_096_016</name>
</gene>
<feature type="region of interest" description="Disordered" evidence="1">
    <location>
        <begin position="74"/>
        <end position="128"/>
    </location>
</feature>
<organism evidence="2 3">
    <name type="scientific">Acidocella aminolytica 101 = DSM 11237</name>
    <dbReference type="NCBI Taxonomy" id="1120923"/>
    <lineage>
        <taxon>Bacteria</taxon>
        <taxon>Pseudomonadati</taxon>
        <taxon>Pseudomonadota</taxon>
        <taxon>Alphaproteobacteria</taxon>
        <taxon>Acetobacterales</taxon>
        <taxon>Acidocellaceae</taxon>
        <taxon>Acidocella</taxon>
    </lineage>
</organism>
<evidence type="ECO:0000313" key="3">
    <source>
        <dbReference type="Proteomes" id="UP000032668"/>
    </source>
</evidence>
<protein>
    <submittedName>
        <fullName evidence="2">Uncharacterized protein</fullName>
    </submittedName>
</protein>
<comment type="caution">
    <text evidence="2">The sequence shown here is derived from an EMBL/GenBank/DDBJ whole genome shotgun (WGS) entry which is preliminary data.</text>
</comment>
<evidence type="ECO:0000256" key="1">
    <source>
        <dbReference type="SAM" id="MobiDB-lite"/>
    </source>
</evidence>
<reference evidence="2 3" key="1">
    <citation type="submission" date="2012-11" db="EMBL/GenBank/DDBJ databases">
        <title>Whole genome sequence of Acidocella aminolytica 101 = DSM 11237.</title>
        <authorList>
            <person name="Azuma Y."/>
            <person name="Higashiura N."/>
            <person name="Hirakawa H."/>
            <person name="Matsushita K."/>
        </authorList>
    </citation>
    <scope>NUCLEOTIDE SEQUENCE [LARGE SCALE GENOMIC DNA]</scope>
    <source>
        <strain evidence="3">101 / DSM 11237</strain>
    </source>
</reference>
<accession>A0A0D6PIG4</accession>
<sequence length="128" mass="14120">MNDEDFATKLDAAFASLLAKPREPRGRRAILAAQIEKIREAIARGYTVSEILDELRAHGVHISRALLRQVMAEADNAKQGKKPRKQQVGVPSSQEMPKLVNVPAGQVFPGEPEHEEVPLNFVLTNGED</sequence>
<dbReference type="RefSeq" id="WP_048879845.1">
    <property type="nucleotide sequence ID" value="NZ_BANC01000094.1"/>
</dbReference>
<dbReference type="EMBL" id="BANC01000094">
    <property type="protein sequence ID" value="GAN81457.1"/>
    <property type="molecule type" value="Genomic_DNA"/>
</dbReference>
<dbReference type="Proteomes" id="UP000032668">
    <property type="component" value="Unassembled WGS sequence"/>
</dbReference>
<evidence type="ECO:0000313" key="2">
    <source>
        <dbReference type="EMBL" id="GAN81457.1"/>
    </source>
</evidence>
<dbReference type="AlphaFoldDB" id="A0A0D6PIG4"/>